<dbReference type="Pfam" id="PF00172">
    <property type="entry name" value="Zn_clus"/>
    <property type="match status" value="1"/>
</dbReference>
<dbReference type="Pfam" id="PF11951">
    <property type="entry name" value="Fungal_trans_2"/>
    <property type="match status" value="1"/>
</dbReference>
<dbReference type="InterPro" id="IPR036864">
    <property type="entry name" value="Zn2-C6_fun-type_DNA-bd_sf"/>
</dbReference>
<dbReference type="InterPro" id="IPR021858">
    <property type="entry name" value="Fun_TF"/>
</dbReference>
<evidence type="ECO:0000313" key="6">
    <source>
        <dbReference type="Proteomes" id="UP000717328"/>
    </source>
</evidence>
<evidence type="ECO:0000256" key="2">
    <source>
        <dbReference type="ARBA" id="ARBA00023242"/>
    </source>
</evidence>
<name>A0A9P7K504_9AGAR</name>
<evidence type="ECO:0000256" key="1">
    <source>
        <dbReference type="ARBA" id="ARBA00004123"/>
    </source>
</evidence>
<feature type="region of interest" description="Disordered" evidence="3">
    <location>
        <begin position="1"/>
        <end position="61"/>
    </location>
</feature>
<comment type="subcellular location">
    <subcellularLocation>
        <location evidence="1">Nucleus</location>
    </subcellularLocation>
</comment>
<dbReference type="EMBL" id="JABCKI010005760">
    <property type="protein sequence ID" value="KAG5638486.1"/>
    <property type="molecule type" value="Genomic_DNA"/>
</dbReference>
<feature type="compositionally biased region" description="Low complexity" evidence="3">
    <location>
        <begin position="43"/>
        <end position="54"/>
    </location>
</feature>
<dbReference type="GO" id="GO:0005634">
    <property type="term" value="C:nucleus"/>
    <property type="evidence" value="ECO:0007669"/>
    <property type="project" value="UniProtKB-SubCell"/>
</dbReference>
<evidence type="ECO:0000313" key="5">
    <source>
        <dbReference type="EMBL" id="KAG5638486.1"/>
    </source>
</evidence>
<dbReference type="Proteomes" id="UP000717328">
    <property type="component" value="Unassembled WGS sequence"/>
</dbReference>
<organism evidence="5 6">
    <name type="scientific">Sphagnurus paluster</name>
    <dbReference type="NCBI Taxonomy" id="117069"/>
    <lineage>
        <taxon>Eukaryota</taxon>
        <taxon>Fungi</taxon>
        <taxon>Dikarya</taxon>
        <taxon>Basidiomycota</taxon>
        <taxon>Agaricomycotina</taxon>
        <taxon>Agaricomycetes</taxon>
        <taxon>Agaricomycetidae</taxon>
        <taxon>Agaricales</taxon>
        <taxon>Tricholomatineae</taxon>
        <taxon>Lyophyllaceae</taxon>
        <taxon>Sphagnurus</taxon>
    </lineage>
</organism>
<reference evidence="5" key="2">
    <citation type="submission" date="2021-10" db="EMBL/GenBank/DDBJ databases">
        <title>Phylogenomics reveals ancestral predisposition of the termite-cultivated fungus Termitomyces towards a domesticated lifestyle.</title>
        <authorList>
            <person name="Auxier B."/>
            <person name="Grum-Grzhimaylo A."/>
            <person name="Cardenas M.E."/>
            <person name="Lodge J.D."/>
            <person name="Laessoe T."/>
            <person name="Pedersen O."/>
            <person name="Smith M.E."/>
            <person name="Kuyper T.W."/>
            <person name="Franco-Molano E.A."/>
            <person name="Baroni T.J."/>
            <person name="Aanen D.K."/>
        </authorList>
    </citation>
    <scope>NUCLEOTIDE SEQUENCE</scope>
    <source>
        <strain evidence="5">D49</strain>
    </source>
</reference>
<dbReference type="PROSITE" id="PS50048">
    <property type="entry name" value="ZN2_CY6_FUNGAL_2"/>
    <property type="match status" value="1"/>
</dbReference>
<dbReference type="InterPro" id="IPR001138">
    <property type="entry name" value="Zn2Cys6_DnaBD"/>
</dbReference>
<dbReference type="SUPFAM" id="SSF57701">
    <property type="entry name" value="Zn2/Cys6 DNA-binding domain"/>
    <property type="match status" value="1"/>
</dbReference>
<dbReference type="CDD" id="cd00067">
    <property type="entry name" value="GAL4"/>
    <property type="match status" value="1"/>
</dbReference>
<reference evidence="5" key="1">
    <citation type="submission" date="2021-02" db="EMBL/GenBank/DDBJ databases">
        <authorList>
            <person name="Nieuwenhuis M."/>
            <person name="Van De Peppel L.J.J."/>
        </authorList>
    </citation>
    <scope>NUCLEOTIDE SEQUENCE</scope>
    <source>
        <strain evidence="5">D49</strain>
    </source>
</reference>
<dbReference type="AlphaFoldDB" id="A0A9P7K504"/>
<comment type="caution">
    <text evidence="5">The sequence shown here is derived from an EMBL/GenBank/DDBJ whole genome shotgun (WGS) entry which is preliminary data.</text>
</comment>
<gene>
    <name evidence="5" type="ORF">H0H81_012418</name>
</gene>
<sequence>MAHRSQNASPTGSPSPASSSNVSPASYNVSLAPMVPVPEDNGSPSRSTRCTPSRRPIDLPRIPAASKGGCWTCRLRRKKCDEQREGESCKTCLRLTINCLGWGPKRPEWMRDKQAVEAYKANIKAQLTRAGLIRGQPRAPVGHQDHATMVPSQIHPPPYHHRASAPDITSMPNFGPDYGYRNVLNTQQHLRDHSLIPGMPGASNAAFQQHITDPPLYSASTLNALDLHQPFFPYTQPVTPLSSSPSVSTDVGLDHFSQLLADNNGLEFDLQPTPSAGPVQFITEQNNIQDDVFYYFRHVRNIQALFAEPRGAVTNAVCALAHLHHTRMRVAQGLEAPDMNPEHSNATYFHGEAYFQLDAAKQLRGTYTENEAMAALHLLSYSQLSGGMTGWQPAFVVLCEWLTQTGLPTDDNPAMTLQAMSTTAQLLVKATLWLDTFSSLTLVRQPKYVRLLKHLLGEREGYWPATGDIDGIHSLRMDMLTGCPDEVMLALAEISSLAYWKATELRNGTLSFRELIRRGDDIEQRLRRQPVNDADLSQVDHAPLHPGLQSSNREPSTEPFPGDEARRLARRIFCEAAVLSLYIVLNNPNPGKYLCTRYHHGIACNQPRFAGVAEIGESVETVVGLLHQLPSSELDRALVFPICLAGSMSDVSGHRDFFKARLQHLDGSIGNLMQIRLVMEAVWQKRDVNGGPVDFRQTIRERGLNLLLI</sequence>
<evidence type="ECO:0000256" key="3">
    <source>
        <dbReference type="SAM" id="MobiDB-lite"/>
    </source>
</evidence>
<dbReference type="SMART" id="SM00066">
    <property type="entry name" value="GAL4"/>
    <property type="match status" value="1"/>
</dbReference>
<dbReference type="OrthoDB" id="5419315at2759"/>
<evidence type="ECO:0000259" key="4">
    <source>
        <dbReference type="PROSITE" id="PS50048"/>
    </source>
</evidence>
<dbReference type="GO" id="GO:0000981">
    <property type="term" value="F:DNA-binding transcription factor activity, RNA polymerase II-specific"/>
    <property type="evidence" value="ECO:0007669"/>
    <property type="project" value="InterPro"/>
</dbReference>
<keyword evidence="2" id="KW-0539">Nucleus</keyword>
<dbReference type="PANTHER" id="PTHR37534">
    <property type="entry name" value="TRANSCRIPTIONAL ACTIVATOR PROTEIN UGA3"/>
    <property type="match status" value="1"/>
</dbReference>
<feature type="region of interest" description="Disordered" evidence="3">
    <location>
        <begin position="527"/>
        <end position="562"/>
    </location>
</feature>
<protein>
    <recommendedName>
        <fullName evidence="4">Zn(2)-C6 fungal-type domain-containing protein</fullName>
    </recommendedName>
</protein>
<accession>A0A9P7K504</accession>
<dbReference type="GO" id="GO:0008270">
    <property type="term" value="F:zinc ion binding"/>
    <property type="evidence" value="ECO:0007669"/>
    <property type="project" value="InterPro"/>
</dbReference>
<keyword evidence="6" id="KW-1185">Reference proteome</keyword>
<feature type="domain" description="Zn(2)-C6 fungal-type" evidence="4">
    <location>
        <begin position="69"/>
        <end position="99"/>
    </location>
</feature>
<feature type="compositionally biased region" description="Low complexity" evidence="3">
    <location>
        <begin position="7"/>
        <end position="30"/>
    </location>
</feature>
<proteinExistence type="predicted"/>
<dbReference type="PROSITE" id="PS00463">
    <property type="entry name" value="ZN2_CY6_FUNGAL_1"/>
    <property type="match status" value="1"/>
</dbReference>
<dbReference type="PANTHER" id="PTHR37534:SF20">
    <property type="entry name" value="PRO1A C6 ZINK-FINGER PROTEIN"/>
    <property type="match status" value="1"/>
</dbReference>